<dbReference type="Pfam" id="PF07992">
    <property type="entry name" value="Pyr_redox_2"/>
    <property type="match status" value="1"/>
</dbReference>
<name>A0ABR2HSZ3_9PEZI</name>
<evidence type="ECO:0000256" key="3">
    <source>
        <dbReference type="ARBA" id="ARBA00022827"/>
    </source>
</evidence>
<dbReference type="SUPFAM" id="SSF51905">
    <property type="entry name" value="FAD/NAD(P)-binding domain"/>
    <property type="match status" value="1"/>
</dbReference>
<dbReference type="PRINTS" id="PR00368">
    <property type="entry name" value="FADPNR"/>
</dbReference>
<keyword evidence="7" id="KW-1185">Reference proteome</keyword>
<protein>
    <submittedName>
        <fullName evidence="6">FAD-dependent pyridine nucleotide-disulfide oxidoreductase</fullName>
    </submittedName>
</protein>
<evidence type="ECO:0000256" key="2">
    <source>
        <dbReference type="ARBA" id="ARBA00022630"/>
    </source>
</evidence>
<proteinExistence type="inferred from homology"/>
<evidence type="ECO:0000256" key="1">
    <source>
        <dbReference type="ARBA" id="ARBA00006442"/>
    </source>
</evidence>
<keyword evidence="4" id="KW-0560">Oxidoreductase</keyword>
<sequence>MTETRKNIVVLGGSYGGISAAHNILKHTIPHLPNKESYQVVIISAASQVMCRPGCPRALISDDLLDQSRFFVNIPEQFEQYPKDNFRFIQGTATELDHQSRTVTYRTSRSGDETTEKIQFYALVIATGASTPSPLFSFNTDEMALRASWETFRKALPTARTIVIAGGGPTGVEVAGELGEYLNGRPGLFSSKLAKPKVAITVVTSASRILPGVLRDSLAEKAEGMLARVGVTVVKSIRVKSVSPESSGTEAAALATKTTVTLEDGEALEADIYIPAFGMRYNTGFVAKDLLTPEGRVETNSSTLRVDKAGPRIYAVGDVSSAARPAVHSILGQIPVLSANLKRDLLIDAGVQNKTSPGGEDRVFKEDKRETQMVPIGQSKGVGAFAGWAFPSFLVWLIKGRDYWLWTTGNLWSGKQWIKEG</sequence>
<organism evidence="6 7">
    <name type="scientific">Apiospora arundinis</name>
    <dbReference type="NCBI Taxonomy" id="335852"/>
    <lineage>
        <taxon>Eukaryota</taxon>
        <taxon>Fungi</taxon>
        <taxon>Dikarya</taxon>
        <taxon>Ascomycota</taxon>
        <taxon>Pezizomycotina</taxon>
        <taxon>Sordariomycetes</taxon>
        <taxon>Xylariomycetidae</taxon>
        <taxon>Amphisphaeriales</taxon>
        <taxon>Apiosporaceae</taxon>
        <taxon>Apiospora</taxon>
    </lineage>
</organism>
<comment type="caution">
    <text evidence="6">The sequence shown here is derived from an EMBL/GenBank/DDBJ whole genome shotgun (WGS) entry which is preliminary data.</text>
</comment>
<evidence type="ECO:0000259" key="5">
    <source>
        <dbReference type="Pfam" id="PF07992"/>
    </source>
</evidence>
<reference evidence="6 7" key="1">
    <citation type="journal article" date="2024" name="IMA Fungus">
        <title>Apiospora arundinis, a panoply of carbohydrate-active enzymes and secondary metabolites.</title>
        <authorList>
            <person name="Sorensen T."/>
            <person name="Petersen C."/>
            <person name="Muurmann A.T."/>
            <person name="Christiansen J.V."/>
            <person name="Brundto M.L."/>
            <person name="Overgaard C.K."/>
            <person name="Boysen A.T."/>
            <person name="Wollenberg R.D."/>
            <person name="Larsen T.O."/>
            <person name="Sorensen J.L."/>
            <person name="Nielsen K.L."/>
            <person name="Sondergaard T.E."/>
        </authorList>
    </citation>
    <scope>NUCLEOTIDE SEQUENCE [LARGE SCALE GENOMIC DNA]</scope>
    <source>
        <strain evidence="6 7">AAU 773</strain>
    </source>
</reference>
<evidence type="ECO:0000313" key="7">
    <source>
        <dbReference type="Proteomes" id="UP001390339"/>
    </source>
</evidence>
<dbReference type="Gene3D" id="3.50.50.100">
    <property type="match status" value="1"/>
</dbReference>
<dbReference type="PANTHER" id="PTHR43735">
    <property type="entry name" value="APOPTOSIS-INDUCING FACTOR 1"/>
    <property type="match status" value="1"/>
</dbReference>
<dbReference type="Proteomes" id="UP001390339">
    <property type="component" value="Unassembled WGS sequence"/>
</dbReference>
<keyword evidence="3" id="KW-0274">FAD</keyword>
<dbReference type="PANTHER" id="PTHR43735:SF3">
    <property type="entry name" value="FERROPTOSIS SUPPRESSOR PROTEIN 1"/>
    <property type="match status" value="1"/>
</dbReference>
<feature type="domain" description="FAD/NAD(P)-binding" evidence="5">
    <location>
        <begin position="7"/>
        <end position="321"/>
    </location>
</feature>
<dbReference type="PRINTS" id="PR00411">
    <property type="entry name" value="PNDRDTASEI"/>
</dbReference>
<evidence type="ECO:0000313" key="6">
    <source>
        <dbReference type="EMBL" id="KAK8852152.1"/>
    </source>
</evidence>
<dbReference type="InterPro" id="IPR023753">
    <property type="entry name" value="FAD/NAD-binding_dom"/>
</dbReference>
<evidence type="ECO:0000256" key="4">
    <source>
        <dbReference type="ARBA" id="ARBA00023002"/>
    </source>
</evidence>
<keyword evidence="2" id="KW-0285">Flavoprotein</keyword>
<gene>
    <name evidence="6" type="ORF">PGQ11_014631</name>
</gene>
<comment type="similarity">
    <text evidence="1">Belongs to the FAD-dependent oxidoreductase family.</text>
</comment>
<dbReference type="EMBL" id="JAPCWZ010000009">
    <property type="protein sequence ID" value="KAK8852152.1"/>
    <property type="molecule type" value="Genomic_DNA"/>
</dbReference>
<accession>A0ABR2HSZ3</accession>
<dbReference type="InterPro" id="IPR036188">
    <property type="entry name" value="FAD/NAD-bd_sf"/>
</dbReference>